<dbReference type="Proteomes" id="UP000220900">
    <property type="component" value="Unassembled WGS sequence"/>
</dbReference>
<evidence type="ECO:0000313" key="3">
    <source>
        <dbReference type="Proteomes" id="UP000220900"/>
    </source>
</evidence>
<gene>
    <name evidence="2" type="ORF">CN491_23665</name>
</gene>
<keyword evidence="1" id="KW-0812">Transmembrane</keyword>
<keyword evidence="1" id="KW-1133">Transmembrane helix</keyword>
<dbReference type="AlphaFoldDB" id="A0A2A8LIG8"/>
<proteinExistence type="predicted"/>
<protein>
    <submittedName>
        <fullName evidence="2">Uncharacterized protein</fullName>
    </submittedName>
</protein>
<feature type="transmembrane region" description="Helical" evidence="1">
    <location>
        <begin position="44"/>
        <end position="61"/>
    </location>
</feature>
<accession>A0A2A8LIG8</accession>
<evidence type="ECO:0000313" key="2">
    <source>
        <dbReference type="EMBL" id="PES90652.1"/>
    </source>
</evidence>
<name>A0A2A8LIG8_BACCE</name>
<reference evidence="2 3" key="1">
    <citation type="submission" date="2017-09" db="EMBL/GenBank/DDBJ databases">
        <title>Large-scale bioinformatics analysis of Bacillus genomes uncovers conserved roles of natural products in bacterial physiology.</title>
        <authorList>
            <consortium name="Agbiome Team Llc"/>
            <person name="Bleich R.M."/>
            <person name="Grubbs K.J."/>
            <person name="Santa Maria K.C."/>
            <person name="Allen S.E."/>
            <person name="Farag S."/>
            <person name="Shank E.A."/>
            <person name="Bowers A."/>
        </authorList>
    </citation>
    <scope>NUCLEOTIDE SEQUENCE [LARGE SCALE GENOMIC DNA]</scope>
    <source>
        <strain evidence="2 3">AFS002368</strain>
    </source>
</reference>
<comment type="caution">
    <text evidence="2">The sequence shown here is derived from an EMBL/GenBank/DDBJ whole genome shotgun (WGS) entry which is preliminary data.</text>
</comment>
<evidence type="ECO:0000256" key="1">
    <source>
        <dbReference type="SAM" id="Phobius"/>
    </source>
</evidence>
<organism evidence="2 3">
    <name type="scientific">Bacillus cereus</name>
    <dbReference type="NCBI Taxonomy" id="1396"/>
    <lineage>
        <taxon>Bacteria</taxon>
        <taxon>Bacillati</taxon>
        <taxon>Bacillota</taxon>
        <taxon>Bacilli</taxon>
        <taxon>Bacillales</taxon>
        <taxon>Bacillaceae</taxon>
        <taxon>Bacillus</taxon>
        <taxon>Bacillus cereus group</taxon>
    </lineage>
</organism>
<dbReference type="EMBL" id="NTZF01000033">
    <property type="protein sequence ID" value="PES90652.1"/>
    <property type="molecule type" value="Genomic_DNA"/>
</dbReference>
<keyword evidence="1" id="KW-0472">Membrane</keyword>
<sequence>MLLVLVYKKYGNVTIELAFTKLHLYHLVKGHKSKLILKRNNENILGIQYYIWNVILYWMYFGNNM</sequence>